<comment type="cofactor">
    <cofactor evidence="1">
        <name>Zn(2+)</name>
        <dbReference type="ChEBI" id="CHEBI:29105"/>
    </cofactor>
</comment>
<accession>A0A1G7FUD6</accession>
<evidence type="ECO:0000256" key="1">
    <source>
        <dbReference type="ARBA" id="ARBA00001947"/>
    </source>
</evidence>
<keyword evidence="6" id="KW-0482">Metalloprotease</keyword>
<comment type="similarity">
    <text evidence="2">Belongs to the peptidase M14 family.</text>
</comment>
<feature type="signal peptide" evidence="7">
    <location>
        <begin position="1"/>
        <end position="20"/>
    </location>
</feature>
<dbReference type="CDD" id="cd06238">
    <property type="entry name" value="M14-like"/>
    <property type="match status" value="1"/>
</dbReference>
<evidence type="ECO:0000256" key="7">
    <source>
        <dbReference type="SAM" id="SignalP"/>
    </source>
</evidence>
<feature type="chain" id="PRO_5011557361" evidence="7">
    <location>
        <begin position="21"/>
        <end position="834"/>
    </location>
</feature>
<evidence type="ECO:0000313" key="9">
    <source>
        <dbReference type="EMBL" id="SDE79498.1"/>
    </source>
</evidence>
<name>A0A1G7FUD6_9SPHI</name>
<sequence length="834" mass="93679">MIKKLLFVLVAIASVSAAFAQKIKSPDEFLGYKLGDQFTPHYRIVDYFKYVAQASKNVKLQQFGSTNEGRPLLAMFIASDENIGRLEGIRHNNLRLAGIESGTAIANTPVITWLSYNVHGNEPASSEAAMWTLYDMVDPSNTKTQAWLKNTVVVIDPCLNPDGRDRYVHFYNSVRGVLPDPNPTAREHVEPWPGGRVNHYYFDLNRDWAWQQQKETQARVALFNQWLPEVHVDYHEQGYNAPYYFAPAAEPYHKDITQWQRDFQVTIGKNNAKYFDQNGWMYFTKQEFDLLYPSYGDTYPLYNGSIGMTYEQGGISAGLAVITRSGDTLTFAERIAHHHSTGLSTIETASVNAQKLLDEFKKFFDNSRTNPPGDYKTYIIKNDNNNNINTLATMLSRNGIQYGFGLGNKSVTGYDYFTGKTEQYNVGPNDLVVNAYQPKAVLLHVLLEPRTFIADSNTYDITAWALPYAFGLKAYGVKESFKPASPTWGVLKAQQLVNTHAYAYVASWQSVGDVKFLAALLKKKIKVRYSEKPFEAGGKQFRAGSLLIARASNDRADFDQVITQTAAELNEELTPLSSGFVDKGNDLGSDAIRYIRQPRVMLMAGDDVNSEAMGEVWHLFEAQLGYPVTLVKYDNLSRTRLGDYDVIICPDGRYEDFPSDKLQGWIRDGGKLIAMENAVSLLAGKSGFGIKKKDDKKDDKDAKDKDKPTVKIYADRDRDAIRSMIPGAIFKLNLDNTHPLGFGLPNYYYSLKLSDDIYELLGEDGWNVGTVKKDSYTSGFAGAVSKQKINNGLLLGVQSMGRGSVVYMVDDPLFRSFWENGKLLFCNAVFMVGQ</sequence>
<evidence type="ECO:0000259" key="8">
    <source>
        <dbReference type="SMART" id="SM00631"/>
    </source>
</evidence>
<dbReference type="OrthoDB" id="9758209at2"/>
<evidence type="ECO:0000256" key="4">
    <source>
        <dbReference type="ARBA" id="ARBA00022801"/>
    </source>
</evidence>
<evidence type="ECO:0000313" key="10">
    <source>
        <dbReference type="Proteomes" id="UP000199072"/>
    </source>
</evidence>
<keyword evidence="7" id="KW-0732">Signal</keyword>
<dbReference type="SUPFAM" id="SSF52317">
    <property type="entry name" value="Class I glutamine amidotransferase-like"/>
    <property type="match status" value="1"/>
</dbReference>
<keyword evidence="3" id="KW-0645">Protease</keyword>
<evidence type="ECO:0000256" key="6">
    <source>
        <dbReference type="ARBA" id="ARBA00023049"/>
    </source>
</evidence>
<evidence type="ECO:0000256" key="5">
    <source>
        <dbReference type="ARBA" id="ARBA00022833"/>
    </source>
</evidence>
<dbReference type="Proteomes" id="UP000199072">
    <property type="component" value="Unassembled WGS sequence"/>
</dbReference>
<dbReference type="GO" id="GO:0006508">
    <property type="term" value="P:proteolysis"/>
    <property type="evidence" value="ECO:0007669"/>
    <property type="project" value="UniProtKB-KW"/>
</dbReference>
<keyword evidence="10" id="KW-1185">Reference proteome</keyword>
<keyword evidence="5" id="KW-0862">Zinc</keyword>
<dbReference type="Pfam" id="PF00246">
    <property type="entry name" value="Peptidase_M14"/>
    <property type="match status" value="1"/>
</dbReference>
<dbReference type="EMBL" id="FNAI01000009">
    <property type="protein sequence ID" value="SDE79498.1"/>
    <property type="molecule type" value="Genomic_DNA"/>
</dbReference>
<dbReference type="SUPFAM" id="SSF53187">
    <property type="entry name" value="Zn-dependent exopeptidases"/>
    <property type="match status" value="1"/>
</dbReference>
<dbReference type="PANTHER" id="PTHR11705:SF143">
    <property type="entry name" value="SLL0236 PROTEIN"/>
    <property type="match status" value="1"/>
</dbReference>
<dbReference type="GO" id="GO:0005615">
    <property type="term" value="C:extracellular space"/>
    <property type="evidence" value="ECO:0007669"/>
    <property type="project" value="TreeGrafter"/>
</dbReference>
<dbReference type="AlphaFoldDB" id="A0A1G7FUD6"/>
<dbReference type="GO" id="GO:0004181">
    <property type="term" value="F:metallocarboxypeptidase activity"/>
    <property type="evidence" value="ECO:0007669"/>
    <property type="project" value="InterPro"/>
</dbReference>
<dbReference type="InterPro" id="IPR000834">
    <property type="entry name" value="Peptidase_M14"/>
</dbReference>
<dbReference type="GO" id="GO:0008270">
    <property type="term" value="F:zinc ion binding"/>
    <property type="evidence" value="ECO:0007669"/>
    <property type="project" value="InterPro"/>
</dbReference>
<gene>
    <name evidence="9" type="ORF">SAMN05216464_109220</name>
</gene>
<dbReference type="Gene3D" id="3.40.630.10">
    <property type="entry name" value="Zn peptidases"/>
    <property type="match status" value="1"/>
</dbReference>
<feature type="domain" description="Peptidase M14" evidence="8">
    <location>
        <begin position="38"/>
        <end position="312"/>
    </location>
</feature>
<proteinExistence type="inferred from homology"/>
<evidence type="ECO:0000256" key="3">
    <source>
        <dbReference type="ARBA" id="ARBA00022670"/>
    </source>
</evidence>
<organism evidence="9 10">
    <name type="scientific">Mucilaginibacter pineti</name>
    <dbReference type="NCBI Taxonomy" id="1391627"/>
    <lineage>
        <taxon>Bacteria</taxon>
        <taxon>Pseudomonadati</taxon>
        <taxon>Bacteroidota</taxon>
        <taxon>Sphingobacteriia</taxon>
        <taxon>Sphingobacteriales</taxon>
        <taxon>Sphingobacteriaceae</taxon>
        <taxon>Mucilaginibacter</taxon>
    </lineage>
</organism>
<dbReference type="RefSeq" id="WP_091151640.1">
    <property type="nucleotide sequence ID" value="NZ_FNAI01000009.1"/>
</dbReference>
<evidence type="ECO:0000256" key="2">
    <source>
        <dbReference type="ARBA" id="ARBA00005988"/>
    </source>
</evidence>
<protein>
    <submittedName>
        <fullName evidence="9">Zinc carboxypeptidase</fullName>
    </submittedName>
</protein>
<dbReference type="STRING" id="1391627.SAMN05216464_109220"/>
<dbReference type="InterPro" id="IPR029062">
    <property type="entry name" value="Class_I_gatase-like"/>
</dbReference>
<keyword evidence="9" id="KW-0121">Carboxypeptidase</keyword>
<reference evidence="9 10" key="1">
    <citation type="submission" date="2016-10" db="EMBL/GenBank/DDBJ databases">
        <authorList>
            <person name="de Groot N.N."/>
        </authorList>
    </citation>
    <scope>NUCLEOTIDE SEQUENCE [LARGE SCALE GENOMIC DNA]</scope>
    <source>
        <strain evidence="9 10">47C3B</strain>
    </source>
</reference>
<dbReference type="PANTHER" id="PTHR11705">
    <property type="entry name" value="PROTEASE FAMILY M14 CARBOXYPEPTIDASE A,B"/>
    <property type="match status" value="1"/>
</dbReference>
<keyword evidence="4" id="KW-0378">Hydrolase</keyword>
<dbReference type="SMART" id="SM00631">
    <property type="entry name" value="Zn_pept"/>
    <property type="match status" value="1"/>
</dbReference>